<name>A0A7R9BD90_9CRUS</name>
<dbReference type="GO" id="GO:0061061">
    <property type="term" value="P:muscle structure development"/>
    <property type="evidence" value="ECO:0007669"/>
    <property type="project" value="TreeGrafter"/>
</dbReference>
<evidence type="ECO:0000256" key="2">
    <source>
        <dbReference type="ARBA" id="ARBA00022490"/>
    </source>
</evidence>
<dbReference type="GO" id="GO:0030018">
    <property type="term" value="C:Z disc"/>
    <property type="evidence" value="ECO:0007669"/>
    <property type="project" value="TreeGrafter"/>
</dbReference>
<dbReference type="PANTHER" id="PTHR24214">
    <property type="entry name" value="PDZ AND LIM DOMAIN PROTEIN ZASP"/>
    <property type="match status" value="1"/>
</dbReference>
<evidence type="ECO:0000256" key="1">
    <source>
        <dbReference type="ARBA" id="ARBA00004496"/>
    </source>
</evidence>
<keyword evidence="3" id="KW-0862">Zinc</keyword>
<dbReference type="Pfam" id="PF15936">
    <property type="entry name" value="DUF4749"/>
    <property type="match status" value="1"/>
</dbReference>
<dbReference type="PANTHER" id="PTHR24214:SF38">
    <property type="entry name" value="PDZ AND LIM DOMAIN PROTEIN ZASP-RELATED"/>
    <property type="match status" value="1"/>
</dbReference>
<keyword evidence="2" id="KW-0963">Cytoplasm</keyword>
<feature type="region of interest" description="Disordered" evidence="4">
    <location>
        <begin position="82"/>
        <end position="102"/>
    </location>
</feature>
<evidence type="ECO:0000313" key="6">
    <source>
        <dbReference type="EMBL" id="CAD7273022.1"/>
    </source>
</evidence>
<gene>
    <name evidence="6" type="ORF">NMOB1V02_LOCUS930</name>
</gene>
<dbReference type="InterPro" id="IPR050604">
    <property type="entry name" value="PDZ-LIM_domain"/>
</dbReference>
<dbReference type="GO" id="GO:0031941">
    <property type="term" value="C:filamentous actin"/>
    <property type="evidence" value="ECO:0007669"/>
    <property type="project" value="TreeGrafter"/>
</dbReference>
<dbReference type="InterPro" id="IPR001478">
    <property type="entry name" value="PDZ"/>
</dbReference>
<dbReference type="EMBL" id="OA882120">
    <property type="protein sequence ID" value="CAD7273022.1"/>
    <property type="molecule type" value="Genomic_DNA"/>
</dbReference>
<keyword evidence="3" id="KW-0440">LIM domain</keyword>
<dbReference type="SUPFAM" id="SSF50156">
    <property type="entry name" value="PDZ domain-like"/>
    <property type="match status" value="1"/>
</dbReference>
<dbReference type="AlphaFoldDB" id="A0A7R9BD90"/>
<dbReference type="OrthoDB" id="6348587at2759"/>
<dbReference type="InterPro" id="IPR036034">
    <property type="entry name" value="PDZ_sf"/>
</dbReference>
<keyword evidence="7" id="KW-1185">Reference proteome</keyword>
<proteinExistence type="predicted"/>
<dbReference type="EMBL" id="CAJPEX010000083">
    <property type="protein sequence ID" value="CAG0913174.1"/>
    <property type="molecule type" value="Genomic_DNA"/>
</dbReference>
<dbReference type="GO" id="GO:0005912">
    <property type="term" value="C:adherens junction"/>
    <property type="evidence" value="ECO:0007669"/>
    <property type="project" value="TreeGrafter"/>
</dbReference>
<comment type="subcellular location">
    <subcellularLocation>
        <location evidence="1">Cytoplasm</location>
    </subcellularLocation>
</comment>
<dbReference type="InterPro" id="IPR031847">
    <property type="entry name" value="PDLI1-4/Zasp-like_mid"/>
</dbReference>
<reference evidence="6" key="1">
    <citation type="submission" date="2020-11" db="EMBL/GenBank/DDBJ databases">
        <authorList>
            <person name="Tran Van P."/>
        </authorList>
    </citation>
    <scope>NUCLEOTIDE SEQUENCE</scope>
</reference>
<organism evidence="6">
    <name type="scientific">Notodromas monacha</name>
    <dbReference type="NCBI Taxonomy" id="399045"/>
    <lineage>
        <taxon>Eukaryota</taxon>
        <taxon>Metazoa</taxon>
        <taxon>Ecdysozoa</taxon>
        <taxon>Arthropoda</taxon>
        <taxon>Crustacea</taxon>
        <taxon>Oligostraca</taxon>
        <taxon>Ostracoda</taxon>
        <taxon>Podocopa</taxon>
        <taxon>Podocopida</taxon>
        <taxon>Cypridocopina</taxon>
        <taxon>Cypridoidea</taxon>
        <taxon>Cyprididae</taxon>
        <taxon>Notodromas</taxon>
    </lineage>
</organism>
<dbReference type="PROSITE" id="PS50106">
    <property type="entry name" value="PDZ"/>
    <property type="match status" value="1"/>
</dbReference>
<evidence type="ECO:0000256" key="3">
    <source>
        <dbReference type="ARBA" id="ARBA00023038"/>
    </source>
</evidence>
<evidence type="ECO:0000259" key="5">
    <source>
        <dbReference type="PROSITE" id="PS50106"/>
    </source>
</evidence>
<dbReference type="Proteomes" id="UP000678499">
    <property type="component" value="Unassembled WGS sequence"/>
</dbReference>
<dbReference type="GO" id="GO:0001725">
    <property type="term" value="C:stress fiber"/>
    <property type="evidence" value="ECO:0007669"/>
    <property type="project" value="TreeGrafter"/>
</dbReference>
<sequence length="474" mass="52576">MIAFMKWMFCASQVFPGSPADGNLQRGDMVMRIQNHDAAQMSHLEAHDAFKAAGSQVSLSVHRHAPPAQTPLISQMAIGGGVSPGRTRSPMPGETTTASMTSTSMMSTSMSTTTTTTQQQQQQLVTEMLPAPTLVPTLDRRSSTRTQVNESWQREIEKQAIHHQVETDRRQPLPNALRREKWWPSGRQADLSARQECTDIANSSCAGELVRLRPAGEPLESGFQRVCQGFWDRSPGPLFHPQTVKHVIPNYGHHSLRRPFAHASSGTRRNTEKHDIQQQAYRTLPLITPSVKVKRDLPIGSYLRFQYDPKAGPPNLDAYGTEELHAEHAGGHGSDAAMKQSVADAVTNVAATKFSSFPIAENKTVVNQQFNSPINLYSKENVQRTVQEQTGLTPPGIPVPKHYDPMKSPTYHALQEMQDKREQKPVQSKVYTAPQTVGHQQQQHLNQLGVADGKILQSYSFNRVMMDVLGESAL</sequence>
<evidence type="ECO:0000313" key="7">
    <source>
        <dbReference type="Proteomes" id="UP000678499"/>
    </source>
</evidence>
<feature type="domain" description="PDZ" evidence="5">
    <location>
        <begin position="12"/>
        <end position="65"/>
    </location>
</feature>
<dbReference type="GO" id="GO:0051371">
    <property type="term" value="F:muscle alpha-actinin binding"/>
    <property type="evidence" value="ECO:0007669"/>
    <property type="project" value="TreeGrafter"/>
</dbReference>
<dbReference type="GO" id="GO:0030036">
    <property type="term" value="P:actin cytoskeleton organization"/>
    <property type="evidence" value="ECO:0007669"/>
    <property type="project" value="TreeGrafter"/>
</dbReference>
<dbReference type="InterPro" id="IPR006643">
    <property type="entry name" value="Zasp-like_motif"/>
</dbReference>
<dbReference type="Gene3D" id="2.30.42.10">
    <property type="match status" value="1"/>
</dbReference>
<accession>A0A7R9BD90</accession>
<protein>
    <recommendedName>
        <fullName evidence="5">PDZ domain-containing protein</fullName>
    </recommendedName>
</protein>
<keyword evidence="3" id="KW-0479">Metal-binding</keyword>
<dbReference type="Pfam" id="PF00595">
    <property type="entry name" value="PDZ"/>
    <property type="match status" value="1"/>
</dbReference>
<dbReference type="GO" id="GO:0003779">
    <property type="term" value="F:actin binding"/>
    <property type="evidence" value="ECO:0007669"/>
    <property type="project" value="TreeGrafter"/>
</dbReference>
<dbReference type="SMART" id="SM00735">
    <property type="entry name" value="ZM"/>
    <property type="match status" value="1"/>
</dbReference>
<evidence type="ECO:0000256" key="4">
    <source>
        <dbReference type="SAM" id="MobiDB-lite"/>
    </source>
</evidence>